<keyword evidence="1" id="KW-0812">Transmembrane</keyword>
<comment type="caution">
    <text evidence="2">The sequence shown here is derived from an EMBL/GenBank/DDBJ whole genome shotgun (WGS) entry which is preliminary data.</text>
</comment>
<feature type="transmembrane region" description="Helical" evidence="1">
    <location>
        <begin position="12"/>
        <end position="33"/>
    </location>
</feature>
<evidence type="ECO:0008006" key="4">
    <source>
        <dbReference type="Google" id="ProtNLM"/>
    </source>
</evidence>
<reference evidence="2 3" key="1">
    <citation type="journal article" date="2016" name="Nat. Commun.">
        <title>Thousands of microbial genomes shed light on interconnected biogeochemical processes in an aquifer system.</title>
        <authorList>
            <person name="Anantharaman K."/>
            <person name="Brown C.T."/>
            <person name="Hug L.A."/>
            <person name="Sharon I."/>
            <person name="Castelle C.J."/>
            <person name="Probst A.J."/>
            <person name="Thomas B.C."/>
            <person name="Singh A."/>
            <person name="Wilkins M.J."/>
            <person name="Karaoz U."/>
            <person name="Brodie E.L."/>
            <person name="Williams K.H."/>
            <person name="Hubbard S.S."/>
            <person name="Banfield J.F."/>
        </authorList>
    </citation>
    <scope>NUCLEOTIDE SEQUENCE [LARGE SCALE GENOMIC DNA]</scope>
</reference>
<evidence type="ECO:0000256" key="1">
    <source>
        <dbReference type="SAM" id="Phobius"/>
    </source>
</evidence>
<proteinExistence type="predicted"/>
<dbReference type="AlphaFoldDB" id="A0A1G2U7A6"/>
<dbReference type="InterPro" id="IPR012902">
    <property type="entry name" value="N_methyl_site"/>
</dbReference>
<protein>
    <recommendedName>
        <fullName evidence="4">Prepilin-type N-terminal cleavage/methylation domain-containing protein</fullName>
    </recommendedName>
</protein>
<keyword evidence="1" id="KW-1133">Transmembrane helix</keyword>
<evidence type="ECO:0000313" key="3">
    <source>
        <dbReference type="Proteomes" id="UP000177068"/>
    </source>
</evidence>
<keyword evidence="1" id="KW-0472">Membrane</keyword>
<dbReference type="InterPro" id="IPR045584">
    <property type="entry name" value="Pilin-like"/>
</dbReference>
<organism evidence="2 3">
    <name type="scientific">Candidatus Zambryskibacteria bacterium RIFCSPLOWO2_01_FULL_47_14</name>
    <dbReference type="NCBI Taxonomy" id="1802763"/>
    <lineage>
        <taxon>Bacteria</taxon>
        <taxon>Candidatus Zambryskiibacteriota</taxon>
    </lineage>
</organism>
<dbReference type="Proteomes" id="UP000177068">
    <property type="component" value="Unassembled WGS sequence"/>
</dbReference>
<dbReference type="PROSITE" id="PS00409">
    <property type="entry name" value="PROKAR_NTER_METHYL"/>
    <property type="match status" value="1"/>
</dbReference>
<name>A0A1G2U7A6_9BACT</name>
<dbReference type="Pfam" id="PF07963">
    <property type="entry name" value="N_methyl"/>
    <property type="match status" value="1"/>
</dbReference>
<dbReference type="EMBL" id="MHWG01000020">
    <property type="protein sequence ID" value="OHB05341.1"/>
    <property type="molecule type" value="Genomic_DNA"/>
</dbReference>
<sequence>MSHLFKNRSRGFTLIELLVSLGIMGVILSVIALNQRTYTEAALLTNTADELGLSMSEAQAYGVAVKERAAGSADFNAAFGVSLSILESGSTGAYLLFTDRNGNQYYDGSWECTTGGASECIERVNLRGGNYIDSFCILRTAGGDICNNVSRVDVSFRRPEPEAELKFFNSGGSDYAPANIKGASITIKSPSGLVKTVIVYNSGQISVQ</sequence>
<dbReference type="SUPFAM" id="SSF54523">
    <property type="entry name" value="Pili subunits"/>
    <property type="match status" value="1"/>
</dbReference>
<gene>
    <name evidence="2" type="ORF">A3A26_02010</name>
</gene>
<evidence type="ECO:0000313" key="2">
    <source>
        <dbReference type="EMBL" id="OHB05341.1"/>
    </source>
</evidence>
<accession>A0A1G2U7A6</accession>
<dbReference type="NCBIfam" id="TIGR02532">
    <property type="entry name" value="IV_pilin_GFxxxE"/>
    <property type="match status" value="1"/>
</dbReference>